<dbReference type="SUPFAM" id="SSF54189">
    <property type="entry name" value="Ribosomal proteins S24e, L23 and L15e"/>
    <property type="match status" value="1"/>
</dbReference>
<dbReference type="InterPro" id="IPR012677">
    <property type="entry name" value="Nucleotide-bd_a/b_plait_sf"/>
</dbReference>
<evidence type="ECO:0000313" key="6">
    <source>
        <dbReference type="Proteomes" id="UP000741282"/>
    </source>
</evidence>
<dbReference type="GO" id="GO:0005840">
    <property type="term" value="C:ribosome"/>
    <property type="evidence" value="ECO:0007669"/>
    <property type="project" value="UniProtKB-KW"/>
</dbReference>
<keyword evidence="3 4" id="KW-0687">Ribonucleoprotein</keyword>
<accession>A0A955KX37</accession>
<comment type="caution">
    <text evidence="5">The sequence shown here is derived from an EMBL/GenBank/DDBJ whole genome shotgun (WGS) entry which is preliminary data.</text>
</comment>
<dbReference type="InterPro" id="IPR012678">
    <property type="entry name" value="Ribosomal_uL23/eL15/eS24_sf"/>
</dbReference>
<dbReference type="PANTHER" id="PTHR11620">
    <property type="entry name" value="60S RIBOSOMAL PROTEIN L23A"/>
    <property type="match status" value="1"/>
</dbReference>
<comment type="subunit">
    <text evidence="4">Part of the 50S ribosomal subunit. Contacts protein L29, and trigger factor when it is bound to the ribosome.</text>
</comment>
<dbReference type="HAMAP" id="MF_01369_B">
    <property type="entry name" value="Ribosomal_uL23_B"/>
    <property type="match status" value="1"/>
</dbReference>
<sequence length="95" mass="11002">MKAMELLPVVSEKAYTLANEQNKYTFFVPTTSNKIEIGKAVEEKYKVKVLRVNTVVKPGKSVTDWKRNMKFRKSDMKKAIVLLKDGDKIDEFFNI</sequence>
<organism evidence="5 6">
    <name type="scientific">Candidatus Dojkabacteria bacterium</name>
    <dbReference type="NCBI Taxonomy" id="2099670"/>
    <lineage>
        <taxon>Bacteria</taxon>
        <taxon>Candidatus Dojkabacteria</taxon>
    </lineage>
</organism>
<reference evidence="5" key="2">
    <citation type="journal article" date="2021" name="Microbiome">
        <title>Successional dynamics and alternative stable states in a saline activated sludge microbial community over 9 years.</title>
        <authorList>
            <person name="Wang Y."/>
            <person name="Ye J."/>
            <person name="Ju F."/>
            <person name="Liu L."/>
            <person name="Boyd J.A."/>
            <person name="Deng Y."/>
            <person name="Parks D.H."/>
            <person name="Jiang X."/>
            <person name="Yin X."/>
            <person name="Woodcroft B.J."/>
            <person name="Tyson G.W."/>
            <person name="Hugenholtz P."/>
            <person name="Polz M.F."/>
            <person name="Zhang T."/>
        </authorList>
    </citation>
    <scope>NUCLEOTIDE SEQUENCE</scope>
    <source>
        <strain evidence="5">HKST-UBA17</strain>
    </source>
</reference>
<name>A0A955KX37_9BACT</name>
<evidence type="ECO:0000256" key="2">
    <source>
        <dbReference type="ARBA" id="ARBA00022980"/>
    </source>
</evidence>
<dbReference type="EMBL" id="JAGQLN010000006">
    <property type="protein sequence ID" value="MCA9376668.1"/>
    <property type="molecule type" value="Genomic_DNA"/>
</dbReference>
<evidence type="ECO:0000256" key="1">
    <source>
        <dbReference type="ARBA" id="ARBA00006700"/>
    </source>
</evidence>
<keyword evidence="4" id="KW-0699">rRNA-binding</keyword>
<comment type="function">
    <text evidence="4">One of the early assembly proteins it binds 23S rRNA. One of the proteins that surrounds the polypeptide exit tunnel on the outside of the ribosome. Forms the main docking site for trigger factor binding to the ribosome.</text>
</comment>
<dbReference type="GO" id="GO:0006412">
    <property type="term" value="P:translation"/>
    <property type="evidence" value="ECO:0007669"/>
    <property type="project" value="UniProtKB-UniRule"/>
</dbReference>
<proteinExistence type="inferred from homology"/>
<evidence type="ECO:0000256" key="3">
    <source>
        <dbReference type="ARBA" id="ARBA00023274"/>
    </source>
</evidence>
<keyword evidence="4" id="KW-0694">RNA-binding</keyword>
<dbReference type="Pfam" id="PF00276">
    <property type="entry name" value="Ribosomal_L23"/>
    <property type="match status" value="1"/>
</dbReference>
<evidence type="ECO:0000256" key="4">
    <source>
        <dbReference type="HAMAP-Rule" id="MF_01369"/>
    </source>
</evidence>
<reference evidence="5" key="1">
    <citation type="submission" date="2020-04" db="EMBL/GenBank/DDBJ databases">
        <authorList>
            <person name="Zhang T."/>
        </authorList>
    </citation>
    <scope>NUCLEOTIDE SEQUENCE</scope>
    <source>
        <strain evidence="5">HKST-UBA17</strain>
    </source>
</reference>
<protein>
    <recommendedName>
        <fullName evidence="4">Large ribosomal subunit protein uL23</fullName>
    </recommendedName>
</protein>
<gene>
    <name evidence="4" type="primary">rplW</name>
    <name evidence="5" type="ORF">KC685_01980</name>
</gene>
<dbReference type="Gene3D" id="3.30.70.330">
    <property type="match status" value="1"/>
</dbReference>
<dbReference type="GO" id="GO:1990904">
    <property type="term" value="C:ribonucleoprotein complex"/>
    <property type="evidence" value="ECO:0007669"/>
    <property type="project" value="UniProtKB-KW"/>
</dbReference>
<dbReference type="GO" id="GO:0019843">
    <property type="term" value="F:rRNA binding"/>
    <property type="evidence" value="ECO:0007669"/>
    <property type="project" value="UniProtKB-UniRule"/>
</dbReference>
<dbReference type="Proteomes" id="UP000741282">
    <property type="component" value="Unassembled WGS sequence"/>
</dbReference>
<comment type="similarity">
    <text evidence="1 4">Belongs to the universal ribosomal protein uL23 family.</text>
</comment>
<dbReference type="GO" id="GO:0003735">
    <property type="term" value="F:structural constituent of ribosome"/>
    <property type="evidence" value="ECO:0007669"/>
    <property type="project" value="InterPro"/>
</dbReference>
<dbReference type="AlphaFoldDB" id="A0A955KX37"/>
<evidence type="ECO:0000313" key="5">
    <source>
        <dbReference type="EMBL" id="MCA9376668.1"/>
    </source>
</evidence>
<dbReference type="InterPro" id="IPR013025">
    <property type="entry name" value="Ribosomal_uL23-like"/>
</dbReference>
<keyword evidence="2 4" id="KW-0689">Ribosomal protein</keyword>